<name>A0A975HGL8_9SPHN</name>
<organism evidence="2 3">
    <name type="scientific">Rhizorhabdus wittichii</name>
    <dbReference type="NCBI Taxonomy" id="160791"/>
    <lineage>
        <taxon>Bacteria</taxon>
        <taxon>Pseudomonadati</taxon>
        <taxon>Pseudomonadota</taxon>
        <taxon>Alphaproteobacteria</taxon>
        <taxon>Sphingomonadales</taxon>
        <taxon>Sphingomonadaceae</taxon>
        <taxon>Rhizorhabdus</taxon>
    </lineage>
</organism>
<reference evidence="2" key="1">
    <citation type="submission" date="2020-07" db="EMBL/GenBank/DDBJ databases">
        <authorList>
            <person name="Camacho E."/>
        </authorList>
    </citation>
    <scope>NUCLEOTIDE SEQUENCE</scope>
    <source>
        <strain evidence="2">MPO218</strain>
        <plasmid evidence="2">pIBU218</plasmid>
    </source>
</reference>
<accession>A0A975HGL8</accession>
<proteinExistence type="predicted"/>
<feature type="region of interest" description="Disordered" evidence="1">
    <location>
        <begin position="90"/>
        <end position="130"/>
    </location>
</feature>
<sequence length="130" mass="13965">MTITHHVHVYAVVRIKLAVTAADHFDAMKRADSIMTESSYPVRLVPGGPQVLDAEPADEISGYLVDETGDPQFEKSRFYGCDHRLCDLAQPGASPAQGEGGEKGGVSADRVMSTGTDAQSSQLVSRKDCR</sequence>
<protein>
    <submittedName>
        <fullName evidence="2">Uncharacterized protein</fullName>
    </submittedName>
</protein>
<keyword evidence="2" id="KW-0614">Plasmid</keyword>
<gene>
    <name evidence="2" type="ORF">HRJ34_27950</name>
</gene>
<geneLocation type="plasmid" evidence="2 3">
    <name>pIBU218</name>
</geneLocation>
<dbReference type="Proteomes" id="UP000664914">
    <property type="component" value="Plasmid pIBU218"/>
</dbReference>
<dbReference type="EMBL" id="CP059320">
    <property type="protein sequence ID" value="QTH24721.1"/>
    <property type="molecule type" value="Genomic_DNA"/>
</dbReference>
<dbReference type="RefSeq" id="WP_208634446.1">
    <property type="nucleotide sequence ID" value="NZ_CP059320.1"/>
</dbReference>
<reference evidence="2" key="2">
    <citation type="submission" date="2021-04" db="EMBL/GenBank/DDBJ databases">
        <title>Isolation and genomic analysis of the ibuprofen-degrading bacterium Sphingomonas strain MPO218.</title>
        <authorList>
            <person name="Aulestia M."/>
            <person name="Flores A."/>
            <person name="Mangas E.L."/>
            <person name="Perez-Pulido A.J."/>
            <person name="Santero E."/>
            <person name="Camacho E.M."/>
        </authorList>
    </citation>
    <scope>NUCLEOTIDE SEQUENCE</scope>
    <source>
        <strain evidence="2">MPO218</strain>
        <plasmid evidence="2">pIBU218</plasmid>
    </source>
</reference>
<evidence type="ECO:0000313" key="3">
    <source>
        <dbReference type="Proteomes" id="UP000664914"/>
    </source>
</evidence>
<dbReference type="AlphaFoldDB" id="A0A975HGL8"/>
<evidence type="ECO:0000313" key="2">
    <source>
        <dbReference type="EMBL" id="QTH24721.1"/>
    </source>
</evidence>
<evidence type="ECO:0000256" key="1">
    <source>
        <dbReference type="SAM" id="MobiDB-lite"/>
    </source>
</evidence>
<feature type="compositionally biased region" description="Polar residues" evidence="1">
    <location>
        <begin position="113"/>
        <end position="124"/>
    </location>
</feature>